<organism evidence="2 3">
    <name type="scientific">Halocalculus aciditolerans</name>
    <dbReference type="NCBI Taxonomy" id="1383812"/>
    <lineage>
        <taxon>Archaea</taxon>
        <taxon>Methanobacteriati</taxon>
        <taxon>Methanobacteriota</taxon>
        <taxon>Stenosarchaea group</taxon>
        <taxon>Halobacteria</taxon>
        <taxon>Halobacteriales</taxon>
        <taxon>Halobacteriaceae</taxon>
        <taxon>Halocalculus</taxon>
    </lineage>
</organism>
<keyword evidence="1" id="KW-1133">Transmembrane helix</keyword>
<keyword evidence="1" id="KW-0472">Membrane</keyword>
<keyword evidence="1" id="KW-0812">Transmembrane</keyword>
<protein>
    <submittedName>
        <fullName evidence="2">Uncharacterized protein</fullName>
    </submittedName>
</protein>
<comment type="caution">
    <text evidence="2">The sequence shown here is derived from an EMBL/GenBank/DDBJ whole genome shotgun (WGS) entry which is preliminary data.</text>
</comment>
<keyword evidence="3" id="KW-1185">Reference proteome</keyword>
<reference evidence="2" key="1">
    <citation type="journal article" date="2014" name="Int. J. Syst. Evol. Microbiol.">
        <title>Complete genome sequence of Corynebacterium casei LMG S-19264T (=DSM 44701T), isolated from a smear-ripened cheese.</title>
        <authorList>
            <consortium name="US DOE Joint Genome Institute (JGI-PGF)"/>
            <person name="Walter F."/>
            <person name="Albersmeier A."/>
            <person name="Kalinowski J."/>
            <person name="Ruckert C."/>
        </authorList>
    </citation>
    <scope>NUCLEOTIDE SEQUENCE</scope>
    <source>
        <strain evidence="2">JCM 19596</strain>
    </source>
</reference>
<sequence>MTKQNNSRLRRLLPVLGILTILMVSGVGSAAAMNAPQQNSAINYSEGPNPYVHEDQLTINKHSMGSMDVLQYYGDNGNVKSLPATLNQSRHESFAVRYDRINASAYGVFPRNSNASAIDASEWASNSPMTVSQTNGATASGVDSIQFESSGTSSTTTATATYDNFSALGDAQKRVIYVTYNVDSASAGSDIVLRVNAKSGAHKDVSLANTTGDGYVKQVKLNSVTTQGTGSFDYIENLSVRVSGADATGTITGLDAEKKTKTVLGKHWNATSEQSEEFYNVSDGGYQDLTSLSTMGDAFSSAELHKLHVFDVRYEASQLDASDVNVTWSDASSYPNYAKLLDDYNRIRVPSAIALDHQGLSLMANQRYVSDRYLTVQYASNTGSSDWENISSWNSLSGKYTGMGDKHVLISAVQAGSNIVWHGKIKLTQDQVSAAQDIPQNTGGGGSSGPVSSGSGNILMEIVGGLGAFVSGLWLWLKRTATGA</sequence>
<proteinExistence type="predicted"/>
<dbReference type="AlphaFoldDB" id="A0A830FJ09"/>
<evidence type="ECO:0000256" key="1">
    <source>
        <dbReference type="SAM" id="Phobius"/>
    </source>
</evidence>
<evidence type="ECO:0000313" key="2">
    <source>
        <dbReference type="EMBL" id="GGL57566.1"/>
    </source>
</evidence>
<evidence type="ECO:0000313" key="3">
    <source>
        <dbReference type="Proteomes" id="UP000607197"/>
    </source>
</evidence>
<accession>A0A830FJ09</accession>
<feature type="transmembrane region" description="Helical" evidence="1">
    <location>
        <begin position="458"/>
        <end position="477"/>
    </location>
</feature>
<dbReference type="OrthoDB" id="326330at2157"/>
<dbReference type="Proteomes" id="UP000607197">
    <property type="component" value="Unassembled WGS sequence"/>
</dbReference>
<name>A0A830FJ09_9EURY</name>
<reference evidence="2" key="2">
    <citation type="submission" date="2020-09" db="EMBL/GenBank/DDBJ databases">
        <authorList>
            <person name="Sun Q."/>
            <person name="Ohkuma M."/>
        </authorList>
    </citation>
    <scope>NUCLEOTIDE SEQUENCE</scope>
    <source>
        <strain evidence="2">JCM 19596</strain>
    </source>
</reference>
<gene>
    <name evidence="2" type="ORF">GCM10009039_14660</name>
</gene>
<dbReference type="EMBL" id="BMPG01000002">
    <property type="protein sequence ID" value="GGL57566.1"/>
    <property type="molecule type" value="Genomic_DNA"/>
</dbReference>